<comment type="subcellular location">
    <subcellularLocation>
        <location evidence="1">Cell membrane</location>
        <topology evidence="1">Multi-pass membrane protein</topology>
    </subcellularLocation>
</comment>
<dbReference type="PANTHER" id="PTHR30487:SF0">
    <property type="entry name" value="PREPILIN LEADER PEPTIDASE_N-METHYLTRANSFERASE-RELATED"/>
    <property type="match status" value="1"/>
</dbReference>
<name>A0A1I2NSY1_9BACL</name>
<dbReference type="Proteomes" id="UP000198752">
    <property type="component" value="Unassembled WGS sequence"/>
</dbReference>
<accession>A0A1I2NSY1</accession>
<dbReference type="GO" id="GO:0006465">
    <property type="term" value="P:signal peptide processing"/>
    <property type="evidence" value="ECO:0007669"/>
    <property type="project" value="TreeGrafter"/>
</dbReference>
<dbReference type="AlphaFoldDB" id="A0A1I2NSY1"/>
<keyword evidence="10" id="KW-0489">Methyltransferase</keyword>
<keyword evidence="6 7" id="KW-0472">Membrane</keyword>
<dbReference type="PANTHER" id="PTHR30487">
    <property type="entry name" value="TYPE 4 PREPILIN-LIKE PROTEINS LEADER PEPTIDE-PROCESSING ENZYME"/>
    <property type="match status" value="1"/>
</dbReference>
<evidence type="ECO:0000256" key="1">
    <source>
        <dbReference type="ARBA" id="ARBA00004651"/>
    </source>
</evidence>
<evidence type="ECO:0000259" key="9">
    <source>
        <dbReference type="Pfam" id="PF06750"/>
    </source>
</evidence>
<dbReference type="InterPro" id="IPR050882">
    <property type="entry name" value="Prepilin_peptidase/N-MTase"/>
</dbReference>
<dbReference type="GO" id="GO:0005886">
    <property type="term" value="C:plasma membrane"/>
    <property type="evidence" value="ECO:0007669"/>
    <property type="project" value="UniProtKB-SubCell"/>
</dbReference>
<evidence type="ECO:0000313" key="11">
    <source>
        <dbReference type="Proteomes" id="UP000198752"/>
    </source>
</evidence>
<feature type="transmembrane region" description="Helical" evidence="7">
    <location>
        <begin position="179"/>
        <end position="212"/>
    </location>
</feature>
<evidence type="ECO:0000256" key="2">
    <source>
        <dbReference type="ARBA" id="ARBA00005801"/>
    </source>
</evidence>
<sequence>MTTITSIYVTVIGTIFGSFFNVVGYRIVNNESIIFPRSHCPYCGQNIRTLDLIPIFSYLFLKGRCRNCHCKISPLSPIIEGLTGLMFLCAFLKFTNFHELSTSLLLISFVTITIVTDLSTMLIPNKIIVSFFIIYSGYRIIFPMNPWWDPILGCSLIFLLLALIAFLSNGGIGGGDVKLFAVAGILIGTKLVFIGLILALFSGTVICTIASMLKLIQRKQPIPFAPFIAIGMIASLFWGDYLFGLYQKYIL</sequence>
<gene>
    <name evidence="10" type="ORF">SAMN02982927_00548</name>
</gene>
<comment type="similarity">
    <text evidence="2">Belongs to the peptidase A24 family.</text>
</comment>
<dbReference type="Pfam" id="PF01478">
    <property type="entry name" value="Peptidase_A24"/>
    <property type="match status" value="1"/>
</dbReference>
<protein>
    <submittedName>
        <fullName evidence="10">Leader peptidase (Prepilin peptidase) / N-methyltransferase</fullName>
    </submittedName>
</protein>
<organism evidence="10 11">
    <name type="scientific">Sporolactobacillus nakayamae</name>
    <dbReference type="NCBI Taxonomy" id="269670"/>
    <lineage>
        <taxon>Bacteria</taxon>
        <taxon>Bacillati</taxon>
        <taxon>Bacillota</taxon>
        <taxon>Bacilli</taxon>
        <taxon>Bacillales</taxon>
        <taxon>Sporolactobacillaceae</taxon>
        <taxon>Sporolactobacillus</taxon>
    </lineage>
</organism>
<dbReference type="GO" id="GO:0032259">
    <property type="term" value="P:methylation"/>
    <property type="evidence" value="ECO:0007669"/>
    <property type="project" value="UniProtKB-KW"/>
</dbReference>
<dbReference type="InterPro" id="IPR000045">
    <property type="entry name" value="Prepilin_IV_endopep_pep"/>
</dbReference>
<proteinExistence type="inferred from homology"/>
<dbReference type="RefSeq" id="WP_093669849.1">
    <property type="nucleotide sequence ID" value="NZ_FOOY01000004.1"/>
</dbReference>
<dbReference type="OrthoDB" id="9789291at2"/>
<keyword evidence="10" id="KW-0808">Transferase</keyword>
<dbReference type="Gene3D" id="1.20.120.1220">
    <property type="match status" value="1"/>
</dbReference>
<feature type="domain" description="Prepilin peptidase A24 N-terminal" evidence="9">
    <location>
        <begin position="11"/>
        <end position="94"/>
    </location>
</feature>
<feature type="transmembrane region" description="Helical" evidence="7">
    <location>
        <begin position="6"/>
        <end position="28"/>
    </location>
</feature>
<evidence type="ECO:0000256" key="7">
    <source>
        <dbReference type="SAM" id="Phobius"/>
    </source>
</evidence>
<feature type="transmembrane region" description="Helical" evidence="7">
    <location>
        <begin position="106"/>
        <end position="135"/>
    </location>
</feature>
<feature type="transmembrane region" description="Helical" evidence="7">
    <location>
        <begin position="224"/>
        <end position="246"/>
    </location>
</feature>
<keyword evidence="11" id="KW-1185">Reference proteome</keyword>
<feature type="transmembrane region" description="Helical" evidence="7">
    <location>
        <begin position="147"/>
        <end position="167"/>
    </location>
</feature>
<reference evidence="11" key="1">
    <citation type="submission" date="2016-10" db="EMBL/GenBank/DDBJ databases">
        <authorList>
            <person name="Varghese N."/>
            <person name="Submissions S."/>
        </authorList>
    </citation>
    <scope>NUCLEOTIDE SEQUENCE [LARGE SCALE GENOMIC DNA]</scope>
    <source>
        <strain evidence="11">ATCC 700379</strain>
    </source>
</reference>
<keyword evidence="3" id="KW-1003">Cell membrane</keyword>
<dbReference type="STRING" id="269670.SAMN02982927_00548"/>
<feature type="domain" description="Prepilin type IV endopeptidase peptidase" evidence="8">
    <location>
        <begin position="104"/>
        <end position="207"/>
    </location>
</feature>
<dbReference type="GO" id="GO:0004190">
    <property type="term" value="F:aspartic-type endopeptidase activity"/>
    <property type="evidence" value="ECO:0007669"/>
    <property type="project" value="InterPro"/>
</dbReference>
<dbReference type="EMBL" id="FOOY01000004">
    <property type="protein sequence ID" value="SFG06982.1"/>
    <property type="molecule type" value="Genomic_DNA"/>
</dbReference>
<feature type="transmembrane region" description="Helical" evidence="7">
    <location>
        <begin position="72"/>
        <end position="94"/>
    </location>
</feature>
<evidence type="ECO:0000313" key="10">
    <source>
        <dbReference type="EMBL" id="SFG06982.1"/>
    </source>
</evidence>
<evidence type="ECO:0000256" key="6">
    <source>
        <dbReference type="ARBA" id="ARBA00023136"/>
    </source>
</evidence>
<keyword evidence="5 7" id="KW-1133">Transmembrane helix</keyword>
<evidence type="ECO:0000256" key="3">
    <source>
        <dbReference type="ARBA" id="ARBA00022475"/>
    </source>
</evidence>
<keyword evidence="4 7" id="KW-0812">Transmembrane</keyword>
<evidence type="ECO:0000256" key="5">
    <source>
        <dbReference type="ARBA" id="ARBA00022989"/>
    </source>
</evidence>
<dbReference type="GO" id="GO:0008168">
    <property type="term" value="F:methyltransferase activity"/>
    <property type="evidence" value="ECO:0007669"/>
    <property type="project" value="UniProtKB-KW"/>
</dbReference>
<evidence type="ECO:0000256" key="4">
    <source>
        <dbReference type="ARBA" id="ARBA00022692"/>
    </source>
</evidence>
<dbReference type="Pfam" id="PF06750">
    <property type="entry name" value="A24_N_bact"/>
    <property type="match status" value="1"/>
</dbReference>
<evidence type="ECO:0000259" key="8">
    <source>
        <dbReference type="Pfam" id="PF01478"/>
    </source>
</evidence>
<dbReference type="InterPro" id="IPR010627">
    <property type="entry name" value="Prepilin_pept_A24_N"/>
</dbReference>